<evidence type="ECO:0000313" key="2">
    <source>
        <dbReference type="EMBL" id="RYC68545.1"/>
    </source>
</evidence>
<keyword evidence="1" id="KW-0472">Membrane</keyword>
<comment type="caution">
    <text evidence="2">The sequence shown here is derived from an EMBL/GenBank/DDBJ whole genome shotgun (WGS) entry which is preliminary data.</text>
</comment>
<dbReference type="EMBL" id="SBLB01000005">
    <property type="protein sequence ID" value="RYC68545.1"/>
    <property type="molecule type" value="Genomic_DNA"/>
</dbReference>
<feature type="transmembrane region" description="Helical" evidence="1">
    <location>
        <begin position="521"/>
        <end position="538"/>
    </location>
</feature>
<reference evidence="2 3" key="1">
    <citation type="submission" date="2019-01" db="EMBL/GenBank/DDBJ databases">
        <title>Spirosoma flava sp. nov., a propanil-degrading bacterium isolated from herbicide-contaminated soil.</title>
        <authorList>
            <person name="Zhang L."/>
            <person name="Jiang J.-D."/>
        </authorList>
    </citation>
    <scope>NUCLEOTIDE SEQUENCE [LARGE SCALE GENOMIC DNA]</scope>
    <source>
        <strain evidence="2 3">TY50</strain>
    </source>
</reference>
<gene>
    <name evidence="2" type="ORF">EQG79_19550</name>
</gene>
<proteinExistence type="predicted"/>
<feature type="transmembrane region" description="Helical" evidence="1">
    <location>
        <begin position="262"/>
        <end position="283"/>
    </location>
</feature>
<evidence type="ECO:0000313" key="3">
    <source>
        <dbReference type="Proteomes" id="UP000290407"/>
    </source>
</evidence>
<protein>
    <submittedName>
        <fullName evidence="2">Uncharacterized protein</fullName>
    </submittedName>
</protein>
<dbReference type="RefSeq" id="WP_129603339.1">
    <property type="nucleotide sequence ID" value="NZ_SBLB01000005.1"/>
</dbReference>
<dbReference type="Proteomes" id="UP000290407">
    <property type="component" value="Unassembled WGS sequence"/>
</dbReference>
<feature type="transmembrane region" description="Helical" evidence="1">
    <location>
        <begin position="491"/>
        <end position="509"/>
    </location>
</feature>
<feature type="transmembrane region" description="Helical" evidence="1">
    <location>
        <begin position="159"/>
        <end position="176"/>
    </location>
</feature>
<evidence type="ECO:0000256" key="1">
    <source>
        <dbReference type="SAM" id="Phobius"/>
    </source>
</evidence>
<organism evidence="2 3">
    <name type="scientific">Spirosoma sordidisoli</name>
    <dbReference type="NCBI Taxonomy" id="2502893"/>
    <lineage>
        <taxon>Bacteria</taxon>
        <taxon>Pseudomonadati</taxon>
        <taxon>Bacteroidota</taxon>
        <taxon>Cytophagia</taxon>
        <taxon>Cytophagales</taxon>
        <taxon>Cytophagaceae</taxon>
        <taxon>Spirosoma</taxon>
    </lineage>
</organism>
<feature type="transmembrane region" description="Helical" evidence="1">
    <location>
        <begin position="333"/>
        <end position="366"/>
    </location>
</feature>
<feature type="transmembrane region" description="Helical" evidence="1">
    <location>
        <begin position="295"/>
        <end position="321"/>
    </location>
</feature>
<keyword evidence="3" id="KW-1185">Reference proteome</keyword>
<sequence length="811" mass="94426">MKLSIDTIIVIKDRNNVEKISVILKSTNPICIDEINIWRCSLNGKFSLLAAKQIDNKTNTLTISSDNDKIFYNSIAIDIPKGCGLTTDTLNIKIGSNTYVYPLRYITVNWYKKKYLDKTLYLAPTEEFKVKSSFPYFRKIINWSGDYQLYTKLIDSSRSIILLLSVFALFFIKNNYVRYDSKAIPPYAYYLLWTLCIIWTIVRTPFHLNELKSGLDPSWITALNWSSNLDYKWGKDIIFTYGPMYWLVKPSVILTPDHISRYFVITLIIYSIVVSFIYKFILLNHKHSAFSSRQITITISILLLFNFELLDYINMCILILLSSLIDKINKLTIIKVISACFLLAIASLVKFSYVAIAISLFILIPVISSRKKFLYSTIYILSYVIFLTGLWLVNDQSITDIYSYIIRGLDIASGYSEAMATPFWDYNTSFFSNLIDLFFLITSISILLIYAWIAYRTFSNNTLRKNLLLCAPLVFLSFKEGFVRFDGGHLVLFYSQLLLVTIFVYYIHISTEYRSSVSNKLVGIAILCLIVVTPYSSFNSNHILLPLRTDKLDEVLKQNKDFIKNNFPISQQTKKIFDQKSRVDIMPWDISTLYAYNANWKPRPVFQSYTVYTEGLSTLNTKWYSSKYAPQYIIYQYKSIDNRYPLYDEPELNLMLLSRYQPVENHNNNYLLLKLQERPLIQNYIELPVKKYTLNSKLSVVSYKGTYTVCSVDAHQTLAGKILNFFYKIPPLSITMFDSLGRPYGEHRLVRKTANENLIISSYVNNLNTYRDLFSHNTPNKISYFKINGNPLFYDPEINIKMVFIKMYNKN</sequence>
<accession>A0A4Q2UM10</accession>
<feature type="transmembrane region" description="Helical" evidence="1">
    <location>
        <begin position="188"/>
        <end position="206"/>
    </location>
</feature>
<feature type="transmembrane region" description="Helical" evidence="1">
    <location>
        <begin position="373"/>
        <end position="393"/>
    </location>
</feature>
<feature type="transmembrane region" description="Helical" evidence="1">
    <location>
        <begin position="434"/>
        <end position="455"/>
    </location>
</feature>
<dbReference type="AlphaFoldDB" id="A0A4Q2UM10"/>
<keyword evidence="1" id="KW-0812">Transmembrane</keyword>
<name>A0A4Q2UM10_9BACT</name>
<keyword evidence="1" id="KW-1133">Transmembrane helix</keyword>